<dbReference type="Pfam" id="PF26353">
    <property type="entry name" value="YhfM"/>
    <property type="match status" value="1"/>
</dbReference>
<proteinExistence type="predicted"/>
<organism evidence="3 4">
    <name type="scientific">Bacillus inaquosorum KCTC 13429</name>
    <dbReference type="NCBI Taxonomy" id="1236548"/>
    <lineage>
        <taxon>Bacteria</taxon>
        <taxon>Bacillati</taxon>
        <taxon>Bacillota</taxon>
        <taxon>Bacilli</taxon>
        <taxon>Bacillales</taxon>
        <taxon>Bacillaceae</taxon>
        <taxon>Bacillus</taxon>
    </lineage>
</organism>
<reference evidence="3 4" key="1">
    <citation type="journal article" date="2014" name="Syst. Appl. Microbiol.">
        <title>Genomic insights into the taxonomic status of the three subspecies of Bacillus subtilis.</title>
        <authorList>
            <person name="Yi H."/>
            <person name="Chun J."/>
            <person name="Cha C.J."/>
        </authorList>
    </citation>
    <scope>NUCLEOTIDE SEQUENCE [LARGE SCALE GENOMIC DNA]</scope>
    <source>
        <strain evidence="3 4">KCTC 13429</strain>
    </source>
</reference>
<dbReference type="InterPro" id="IPR058780">
    <property type="entry name" value="YhfM-like_dom"/>
</dbReference>
<gene>
    <name evidence="3" type="ORF">BSI_26110</name>
</gene>
<sequence>MFGVMQMKKIVAAIVVIGLVFLAFFYLYSRSGDVYQSVDADLITLSSSGREDIEIEKRQHVKDMLDIMNQGKQLKTEKTSTPDYEGTIKFHKDRYDSFRLWVDGSQQAVYLKDGTYYKLSKRDTKALLNIIKKEAKD</sequence>
<dbReference type="EMBL" id="AMXN01000004">
    <property type="protein sequence ID" value="ELS61149.1"/>
    <property type="molecule type" value="Genomic_DNA"/>
</dbReference>
<keyword evidence="4" id="KW-1185">Reference proteome</keyword>
<name>A0A9W5LI52_9BACI</name>
<feature type="transmembrane region" description="Helical" evidence="1">
    <location>
        <begin position="10"/>
        <end position="28"/>
    </location>
</feature>
<dbReference type="AlphaFoldDB" id="A0A9W5LI52"/>
<evidence type="ECO:0000259" key="2">
    <source>
        <dbReference type="Pfam" id="PF26353"/>
    </source>
</evidence>
<keyword evidence="1" id="KW-1133">Transmembrane helix</keyword>
<evidence type="ECO:0000313" key="4">
    <source>
        <dbReference type="Proteomes" id="UP000011182"/>
    </source>
</evidence>
<accession>A0A9W5LI52</accession>
<keyword evidence="1" id="KW-0472">Membrane</keyword>
<keyword evidence="1" id="KW-0812">Transmembrane</keyword>
<evidence type="ECO:0000256" key="1">
    <source>
        <dbReference type="SAM" id="Phobius"/>
    </source>
</evidence>
<feature type="domain" description="YhfM-like" evidence="2">
    <location>
        <begin position="38"/>
        <end position="136"/>
    </location>
</feature>
<dbReference type="Proteomes" id="UP000011182">
    <property type="component" value="Unassembled WGS sequence"/>
</dbReference>
<protein>
    <recommendedName>
        <fullName evidence="2">YhfM-like domain-containing protein</fullName>
    </recommendedName>
</protein>
<evidence type="ECO:0000313" key="3">
    <source>
        <dbReference type="EMBL" id="ELS61149.1"/>
    </source>
</evidence>
<comment type="caution">
    <text evidence="3">The sequence shown here is derived from an EMBL/GenBank/DDBJ whole genome shotgun (WGS) entry which is preliminary data.</text>
</comment>